<organism evidence="5 6">
    <name type="scientific">Marinobacterium nitratireducens</name>
    <dbReference type="NCBI Taxonomy" id="518897"/>
    <lineage>
        <taxon>Bacteria</taxon>
        <taxon>Pseudomonadati</taxon>
        <taxon>Pseudomonadota</taxon>
        <taxon>Gammaproteobacteria</taxon>
        <taxon>Oceanospirillales</taxon>
        <taxon>Oceanospirillaceae</taxon>
        <taxon>Marinobacterium</taxon>
    </lineage>
</organism>
<dbReference type="GO" id="GO:0030313">
    <property type="term" value="C:cell envelope"/>
    <property type="evidence" value="ECO:0007669"/>
    <property type="project" value="UniProtKB-SubCell"/>
</dbReference>
<name>A0A917ZAX3_9GAMM</name>
<dbReference type="Gene3D" id="2.40.30.170">
    <property type="match status" value="1"/>
</dbReference>
<dbReference type="SUPFAM" id="SSF55781">
    <property type="entry name" value="GAF domain-like"/>
    <property type="match status" value="1"/>
</dbReference>
<dbReference type="InterPro" id="IPR003018">
    <property type="entry name" value="GAF"/>
</dbReference>
<dbReference type="RefSeq" id="WP_188859652.1">
    <property type="nucleotide sequence ID" value="NZ_BMLT01000003.1"/>
</dbReference>
<keyword evidence="2 3" id="KW-0175">Coiled coil</keyword>
<accession>A0A917ZAX3</accession>
<protein>
    <recommendedName>
        <fullName evidence="4">GAF domain-containing protein</fullName>
    </recommendedName>
</protein>
<dbReference type="Pfam" id="PF01590">
    <property type="entry name" value="GAF"/>
    <property type="match status" value="1"/>
</dbReference>
<evidence type="ECO:0000256" key="3">
    <source>
        <dbReference type="SAM" id="Coils"/>
    </source>
</evidence>
<dbReference type="Pfam" id="PF25973">
    <property type="entry name" value="BSH_CzcB"/>
    <property type="match status" value="1"/>
</dbReference>
<proteinExistence type="predicted"/>
<dbReference type="AlphaFoldDB" id="A0A917ZAX3"/>
<dbReference type="SUPFAM" id="SSF111369">
    <property type="entry name" value="HlyD-like secretion proteins"/>
    <property type="match status" value="1"/>
</dbReference>
<evidence type="ECO:0000259" key="4">
    <source>
        <dbReference type="SMART" id="SM00065"/>
    </source>
</evidence>
<comment type="caution">
    <text evidence="5">The sequence shown here is derived from an EMBL/GenBank/DDBJ whole genome shotgun (WGS) entry which is preliminary data.</text>
</comment>
<feature type="domain" description="GAF" evidence="4">
    <location>
        <begin position="174"/>
        <end position="322"/>
    </location>
</feature>
<dbReference type="InterPro" id="IPR050465">
    <property type="entry name" value="UPF0194_transport"/>
</dbReference>
<gene>
    <name evidence="5" type="ORF">GCM10011348_13000</name>
</gene>
<evidence type="ECO:0000313" key="6">
    <source>
        <dbReference type="Proteomes" id="UP000599578"/>
    </source>
</evidence>
<feature type="coiled-coil region" evidence="3">
    <location>
        <begin position="438"/>
        <end position="472"/>
    </location>
</feature>
<sequence length="610" mass="68308">MTESTRADSANVTFLEQTLWQQFRAVEGPDDFVRSWLALQCHYIPGAGAAVVVLGEPGTGPFAPVASWPADEPPARELSSTVEKCLQERRPIAREGPARQLALPLEMDGEICGAIALALEGEDGDNRSLLWRLRWGSAWLEALLRRQQGREDERQKARTVLAFDFIGLVLEQPSFSSACNALASELSVQLNADPVAIGFIEKGQVRLKALSHSTQFGERMSYVRHVQAAMEEAADQRSVILCPPPPTWDYRVTRAHEALLETHRANAALTLPLRMGQEVVGAISLERSGDQGFSDDEVELLDSAVSVLGPILYLQRRDDTSIWRKLYDAARLQLVRLFGPHYIGRKIATLALILLVVLFSVVTGEYRVTSPAIVEGLVQRAIVAPYDGYIKSQMARAGDLVQEGELIATLDDQDLALERIRWHTKARQSMAEYDQALARQERSTANIIRAERDQAEAQVRLLDLQLARSRIQAPFAGVLVAGDLSQKVGAAVRRGEELFRLAPLDEHRVILKVDEGDVMDLHPGQTGYLRLSSMADRVMAYEITLITSIAEQEEGRNYFRVEAVLRDDVPRLRPGMQGIAKTRVDDRLVIRIWSEKLIDWLRLFVWTWWP</sequence>
<dbReference type="InterPro" id="IPR058647">
    <property type="entry name" value="BSH_CzcB-like"/>
</dbReference>
<dbReference type="Gene3D" id="3.30.450.40">
    <property type="match status" value="1"/>
</dbReference>
<evidence type="ECO:0000313" key="5">
    <source>
        <dbReference type="EMBL" id="GGO79231.1"/>
    </source>
</evidence>
<evidence type="ECO:0000256" key="2">
    <source>
        <dbReference type="ARBA" id="ARBA00023054"/>
    </source>
</evidence>
<reference evidence="5 6" key="1">
    <citation type="journal article" date="2014" name="Int. J. Syst. Evol. Microbiol.">
        <title>Complete genome sequence of Corynebacterium casei LMG S-19264T (=DSM 44701T), isolated from a smear-ripened cheese.</title>
        <authorList>
            <consortium name="US DOE Joint Genome Institute (JGI-PGF)"/>
            <person name="Walter F."/>
            <person name="Albersmeier A."/>
            <person name="Kalinowski J."/>
            <person name="Ruckert C."/>
        </authorList>
    </citation>
    <scope>NUCLEOTIDE SEQUENCE [LARGE SCALE GENOMIC DNA]</scope>
    <source>
        <strain evidence="5 6">CGMCC 1.7286</strain>
    </source>
</reference>
<comment type="subcellular location">
    <subcellularLocation>
        <location evidence="1">Cell envelope</location>
    </subcellularLocation>
</comment>
<dbReference type="Proteomes" id="UP000599578">
    <property type="component" value="Unassembled WGS sequence"/>
</dbReference>
<dbReference type="EMBL" id="BMLT01000003">
    <property type="protein sequence ID" value="GGO79231.1"/>
    <property type="molecule type" value="Genomic_DNA"/>
</dbReference>
<dbReference type="PANTHER" id="PTHR32347:SF23">
    <property type="entry name" value="BLL5650 PROTEIN"/>
    <property type="match status" value="1"/>
</dbReference>
<keyword evidence="6" id="KW-1185">Reference proteome</keyword>
<evidence type="ECO:0000256" key="1">
    <source>
        <dbReference type="ARBA" id="ARBA00004196"/>
    </source>
</evidence>
<dbReference type="SMART" id="SM00065">
    <property type="entry name" value="GAF"/>
    <property type="match status" value="1"/>
</dbReference>
<dbReference type="InterPro" id="IPR029016">
    <property type="entry name" value="GAF-like_dom_sf"/>
</dbReference>
<dbReference type="PANTHER" id="PTHR32347">
    <property type="entry name" value="EFFLUX SYSTEM COMPONENT YKNX-RELATED"/>
    <property type="match status" value="1"/>
</dbReference>